<dbReference type="Proteomes" id="UP000053236">
    <property type="component" value="Unassembled WGS sequence"/>
</dbReference>
<dbReference type="InterPro" id="IPR036770">
    <property type="entry name" value="Ankyrin_rpt-contain_sf"/>
</dbReference>
<reference evidence="2" key="1">
    <citation type="submission" date="2013-11" db="EMBL/GenBank/DDBJ databases">
        <title>The Genome Sequence of Phytophthora parasitica CJ02B3.</title>
        <authorList>
            <consortium name="The Broad Institute Genomics Platform"/>
            <person name="Russ C."/>
            <person name="Tyler B."/>
            <person name="Panabieres F."/>
            <person name="Shan W."/>
            <person name="Tripathy S."/>
            <person name="Grunwald N."/>
            <person name="Machado M."/>
            <person name="Johnson C.S."/>
            <person name="Arredondo F."/>
            <person name="Hong C."/>
            <person name="Coffey M."/>
            <person name="Young S.K."/>
            <person name="Zeng Q."/>
            <person name="Gargeya S."/>
            <person name="Fitzgerald M."/>
            <person name="Abouelleil A."/>
            <person name="Alvarado L."/>
            <person name="Chapman S.B."/>
            <person name="Gainer-Dewar J."/>
            <person name="Goldberg J."/>
            <person name="Griggs A."/>
            <person name="Gujja S."/>
            <person name="Hansen M."/>
            <person name="Howarth C."/>
            <person name="Imamovic A."/>
            <person name="Ireland A."/>
            <person name="Larimer J."/>
            <person name="McCowan C."/>
            <person name="Murphy C."/>
            <person name="Pearson M."/>
            <person name="Poon T.W."/>
            <person name="Priest M."/>
            <person name="Roberts A."/>
            <person name="Saif S."/>
            <person name="Shea T."/>
            <person name="Sykes S."/>
            <person name="Wortman J."/>
            <person name="Nusbaum C."/>
            <person name="Birren B."/>
        </authorList>
    </citation>
    <scope>NUCLEOTIDE SEQUENCE [LARGE SCALE GENOMIC DNA]</scope>
    <source>
        <strain evidence="2">CJ02B3</strain>
    </source>
</reference>
<evidence type="ECO:0000313" key="2">
    <source>
        <dbReference type="EMBL" id="ETK83061.1"/>
    </source>
</evidence>
<proteinExistence type="predicted"/>
<evidence type="ECO:0000256" key="1">
    <source>
        <dbReference type="SAM" id="Coils"/>
    </source>
</evidence>
<dbReference type="PANTHER" id="PTHR46586:SF3">
    <property type="entry name" value="ANKYRIN REPEAT-CONTAINING PROTEIN"/>
    <property type="match status" value="1"/>
</dbReference>
<accession>W2GLF3</accession>
<dbReference type="EMBL" id="KI687093">
    <property type="protein sequence ID" value="ETK83061.1"/>
    <property type="molecule type" value="Genomic_DNA"/>
</dbReference>
<dbReference type="AlphaFoldDB" id="W2GLF3"/>
<dbReference type="InterPro" id="IPR052050">
    <property type="entry name" value="SecEffector_AnkRepeat"/>
</dbReference>
<dbReference type="Pfam" id="PF13637">
    <property type="entry name" value="Ank_4"/>
    <property type="match status" value="1"/>
</dbReference>
<dbReference type="VEuPathDB" id="FungiDB:PPTG_12745"/>
<keyword evidence="1" id="KW-0175">Coiled coil</keyword>
<organism evidence="2">
    <name type="scientific">Phytophthora nicotianae</name>
    <name type="common">Potato buckeye rot agent</name>
    <name type="synonym">Phytophthora parasitica</name>
    <dbReference type="NCBI Taxonomy" id="4792"/>
    <lineage>
        <taxon>Eukaryota</taxon>
        <taxon>Sar</taxon>
        <taxon>Stramenopiles</taxon>
        <taxon>Oomycota</taxon>
        <taxon>Peronosporomycetes</taxon>
        <taxon>Peronosporales</taxon>
        <taxon>Peronosporaceae</taxon>
        <taxon>Phytophthora</taxon>
    </lineage>
</organism>
<dbReference type="SMART" id="SM00248">
    <property type="entry name" value="ANK"/>
    <property type="match status" value="7"/>
</dbReference>
<dbReference type="SUPFAM" id="SSF48403">
    <property type="entry name" value="Ankyrin repeat"/>
    <property type="match status" value="1"/>
</dbReference>
<gene>
    <name evidence="2" type="ORF">L915_11651</name>
</gene>
<dbReference type="InterPro" id="IPR002110">
    <property type="entry name" value="Ankyrin_rpt"/>
</dbReference>
<dbReference type="Gene3D" id="1.25.40.20">
    <property type="entry name" value="Ankyrin repeat-containing domain"/>
    <property type="match status" value="3"/>
</dbReference>
<protein>
    <submittedName>
        <fullName evidence="2">Uncharacterized protein</fullName>
    </submittedName>
</protein>
<feature type="coiled-coil region" evidence="1">
    <location>
        <begin position="117"/>
        <end position="144"/>
    </location>
</feature>
<dbReference type="VEuPathDB" id="FungiDB:PPTG_00493"/>
<name>W2GLF3_PHYNI</name>
<dbReference type="SUPFAM" id="SSF140860">
    <property type="entry name" value="Pseudo ankyrin repeat-like"/>
    <property type="match status" value="1"/>
</dbReference>
<sequence length="812" mass="91396">MDGVARAVERGIASEMPERCGLILDGWTHCSKHYVAVFACYELSGKSKTPLFSMTPLLNDEDDDLSAVAHREFLADMLPRDFGRQVHECVFLVGDNCSVNRRLATLVGVGCASHQLNRAVQRELQEHENDLAAVQALMIKLRTLTQSAKLRDKGHPGAFQDISTHISSFLGPPSCLSLSQACSFGSTKLLDWIWNSSCTSVASRLSTWSVHNYLRSDPHYNRDQFVESLIAAVNRKDLAVVQWVFSHFSGLEVPEDVADAATRAGSLPVLKFLLANVVGHEGEYIRSKMKRKVGANDGEITAEEMESSKTRHLAHWDVGSMMRIAVQEGNPEVVRYLHENMPVYDTEQFIGSSLLGENDEVAQILMPKGKCLLDYASTFRSVKLVEMLLDCGYIQRDQGLAHSAIQILARFGRFDLMQQVVLVHFPFVKDRLSWWNAWRSAIKSACEHGNLSMLQWLLDHSIGQEHRGSWRRRRKKHSSLIWLAARNDHAEIMQYLYEQGAADELGDRRIVADYAAALNTAVVNDRYHAVKWMVEHVPFSNISQQGGMIIDTAVKHERFNILKLFHELSVTQNVENQAHQVAAWWSLSRNAMDLAAGTGRVDMFKWLLSSHPSNITQEAMNRAAHGGHLEMIQWLHANRSEGCTKKAMDDAAWYGHFDVVKWLHANRSEGCTTEAMDRAAGNGHLEIVKWLHANRSEGCTKTAMDEAARDGHLHVIKWLHANRPEGCSADAITNAMGEGHLAVLNWLHRQYPEHTPGATSEWIGKDNTFEVLLFLHGHFPEMITPKIKADVDEIYYMDQAASAWLAINYPNL</sequence>
<dbReference type="PANTHER" id="PTHR46586">
    <property type="entry name" value="ANKYRIN REPEAT-CONTAINING PROTEIN"/>
    <property type="match status" value="1"/>
</dbReference>